<dbReference type="InterPro" id="IPR050951">
    <property type="entry name" value="Retrovirus_Pol_polyprotein"/>
</dbReference>
<evidence type="ECO:0000313" key="2">
    <source>
        <dbReference type="EMBL" id="KYP54712.1"/>
    </source>
</evidence>
<reference evidence="2 3" key="1">
    <citation type="journal article" date="2012" name="Nat. Biotechnol.">
        <title>Draft genome sequence of pigeonpea (Cajanus cajan), an orphan legume crop of resource-poor farmers.</title>
        <authorList>
            <person name="Varshney R.K."/>
            <person name="Chen W."/>
            <person name="Li Y."/>
            <person name="Bharti A.K."/>
            <person name="Saxena R.K."/>
            <person name="Schlueter J.A."/>
            <person name="Donoghue M.T."/>
            <person name="Azam S."/>
            <person name="Fan G."/>
            <person name="Whaley A.M."/>
            <person name="Farmer A.D."/>
            <person name="Sheridan J."/>
            <person name="Iwata A."/>
            <person name="Tuteja R."/>
            <person name="Penmetsa R.V."/>
            <person name="Wu W."/>
            <person name="Upadhyaya H.D."/>
            <person name="Yang S.P."/>
            <person name="Shah T."/>
            <person name="Saxena K.B."/>
            <person name="Michael T."/>
            <person name="McCombie W.R."/>
            <person name="Yang B."/>
            <person name="Zhang G."/>
            <person name="Yang H."/>
            <person name="Wang J."/>
            <person name="Spillane C."/>
            <person name="Cook D.R."/>
            <person name="May G.D."/>
            <person name="Xu X."/>
            <person name="Jackson S.A."/>
        </authorList>
    </citation>
    <scope>NUCLEOTIDE SEQUENCE [LARGE SCALE GENOMIC DNA]</scope>
    <source>
        <strain evidence="3">cv. Asha</strain>
    </source>
</reference>
<gene>
    <name evidence="2" type="ORF">KK1_000909</name>
</gene>
<dbReference type="EMBL" id="CM003613">
    <property type="protein sequence ID" value="KYP54712.1"/>
    <property type="molecule type" value="Genomic_DNA"/>
</dbReference>
<dbReference type="Gramene" id="C.cajan_00884.t">
    <property type="protein sequence ID" value="C.cajan_00884.t.cds1"/>
    <property type="gene ID" value="C.cajan_00884"/>
</dbReference>
<evidence type="ECO:0000313" key="3">
    <source>
        <dbReference type="Proteomes" id="UP000075243"/>
    </source>
</evidence>
<dbReference type="AlphaFoldDB" id="A0A151SIT9"/>
<dbReference type="InterPro" id="IPR012337">
    <property type="entry name" value="RNaseH-like_sf"/>
</dbReference>
<dbReference type="PANTHER" id="PTHR37984:SF5">
    <property type="entry name" value="PROTEIN NYNRIN-LIKE"/>
    <property type="match status" value="1"/>
</dbReference>
<dbReference type="InterPro" id="IPR036397">
    <property type="entry name" value="RNaseH_sf"/>
</dbReference>
<dbReference type="GO" id="GO:0015074">
    <property type="term" value="P:DNA integration"/>
    <property type="evidence" value="ECO:0007669"/>
    <property type="project" value="InterPro"/>
</dbReference>
<evidence type="ECO:0000259" key="1">
    <source>
        <dbReference type="PROSITE" id="PS50994"/>
    </source>
</evidence>
<sequence>MWVRDVIRQIESKVLNGHSFILVSIDYFIKKVEAISYVHVTKKVIVSFVKKNIISRYKVPSRIITYNGSNLNNKMITKLYKSFKIQHHNSFPFRLKMNGAIEAANKNIKKII</sequence>
<protein>
    <recommendedName>
        <fullName evidence="1">Integrase catalytic domain-containing protein</fullName>
    </recommendedName>
</protein>
<accession>A0A151SIT9</accession>
<dbReference type="OMA" id="CEQFNIM"/>
<organism evidence="2 3">
    <name type="scientific">Cajanus cajan</name>
    <name type="common">Pigeon pea</name>
    <name type="synonym">Cajanus indicus</name>
    <dbReference type="NCBI Taxonomy" id="3821"/>
    <lineage>
        <taxon>Eukaryota</taxon>
        <taxon>Viridiplantae</taxon>
        <taxon>Streptophyta</taxon>
        <taxon>Embryophyta</taxon>
        <taxon>Tracheophyta</taxon>
        <taxon>Spermatophyta</taxon>
        <taxon>Magnoliopsida</taxon>
        <taxon>eudicotyledons</taxon>
        <taxon>Gunneridae</taxon>
        <taxon>Pentapetalae</taxon>
        <taxon>rosids</taxon>
        <taxon>fabids</taxon>
        <taxon>Fabales</taxon>
        <taxon>Fabaceae</taxon>
        <taxon>Papilionoideae</taxon>
        <taxon>50 kb inversion clade</taxon>
        <taxon>NPAAA clade</taxon>
        <taxon>indigoferoid/millettioid clade</taxon>
        <taxon>Phaseoleae</taxon>
        <taxon>Cajanus</taxon>
    </lineage>
</organism>
<proteinExistence type="predicted"/>
<dbReference type="Gene3D" id="3.30.420.10">
    <property type="entry name" value="Ribonuclease H-like superfamily/Ribonuclease H"/>
    <property type="match status" value="1"/>
</dbReference>
<name>A0A151SIT9_CAJCA</name>
<dbReference type="Proteomes" id="UP000075243">
    <property type="component" value="Chromosome 11"/>
</dbReference>
<dbReference type="PANTHER" id="PTHR37984">
    <property type="entry name" value="PROTEIN CBG26694"/>
    <property type="match status" value="1"/>
</dbReference>
<dbReference type="PROSITE" id="PS50994">
    <property type="entry name" value="INTEGRASE"/>
    <property type="match status" value="1"/>
</dbReference>
<dbReference type="SUPFAM" id="SSF53098">
    <property type="entry name" value="Ribonuclease H-like"/>
    <property type="match status" value="1"/>
</dbReference>
<feature type="domain" description="Integrase catalytic" evidence="1">
    <location>
        <begin position="1"/>
        <end position="112"/>
    </location>
</feature>
<dbReference type="GO" id="GO:0003676">
    <property type="term" value="F:nucleic acid binding"/>
    <property type="evidence" value="ECO:0007669"/>
    <property type="project" value="InterPro"/>
</dbReference>
<dbReference type="InterPro" id="IPR001584">
    <property type="entry name" value="Integrase_cat-core"/>
</dbReference>
<keyword evidence="3" id="KW-1185">Reference proteome</keyword>